<dbReference type="NCBIfam" id="NF002032">
    <property type="entry name" value="PRK00856.1"/>
    <property type="match status" value="1"/>
</dbReference>
<dbReference type="EMBL" id="JAHLZN010000001">
    <property type="protein sequence ID" value="MBU6112472.1"/>
    <property type="molecule type" value="Genomic_DNA"/>
</dbReference>
<reference evidence="10 12" key="1">
    <citation type="submission" date="2021-06" db="EMBL/GenBank/DDBJ databases">
        <title>Staphylococcus lentus K169 genome sequencing.</title>
        <authorList>
            <person name="Sundareshan S."/>
            <person name="Akhila D.S."/>
            <person name="Prachi D."/>
            <person name="Sivakumar R."/>
            <person name="Rajendhran J."/>
            <person name="Isloor S."/>
            <person name="Hegde N.R."/>
        </authorList>
    </citation>
    <scope>NUCLEOTIDE SEQUENCE [LARGE SCALE GENOMIC DNA]</scope>
    <source>
        <strain evidence="10 12">K169</strain>
    </source>
</reference>
<evidence type="ECO:0000313" key="12">
    <source>
        <dbReference type="Proteomes" id="UP000770161"/>
    </source>
</evidence>
<dbReference type="PANTHER" id="PTHR45753:SF6">
    <property type="entry name" value="ASPARTATE CARBAMOYLTRANSFERASE"/>
    <property type="match status" value="1"/>
</dbReference>
<evidence type="ECO:0000259" key="8">
    <source>
        <dbReference type="Pfam" id="PF00185"/>
    </source>
</evidence>
<evidence type="ECO:0000256" key="5">
    <source>
        <dbReference type="ARBA" id="ARBA00043884"/>
    </source>
</evidence>
<evidence type="ECO:0000256" key="7">
    <source>
        <dbReference type="HAMAP-Rule" id="MF_00001"/>
    </source>
</evidence>
<feature type="binding site" evidence="7">
    <location>
        <position position="250"/>
    </location>
    <ligand>
        <name>carbamoyl phosphate</name>
        <dbReference type="ChEBI" id="CHEBI:58228"/>
    </ligand>
</feature>
<comment type="similarity">
    <text evidence="2 7">Belongs to the aspartate/ornithine carbamoyltransferase superfamily. ATCase family.</text>
</comment>
<keyword evidence="3 7" id="KW-0808">Transferase</keyword>
<dbReference type="GO" id="GO:0006520">
    <property type="term" value="P:amino acid metabolic process"/>
    <property type="evidence" value="ECO:0007669"/>
    <property type="project" value="InterPro"/>
</dbReference>
<dbReference type="GO" id="GO:0016597">
    <property type="term" value="F:amino acid binding"/>
    <property type="evidence" value="ECO:0007669"/>
    <property type="project" value="InterPro"/>
</dbReference>
<evidence type="ECO:0000259" key="9">
    <source>
        <dbReference type="Pfam" id="PF02729"/>
    </source>
</evidence>
<name>A0AAX3W6Z3_MAMLE</name>
<feature type="binding site" evidence="7">
    <location>
        <position position="251"/>
    </location>
    <ligand>
        <name>carbamoyl phosphate</name>
        <dbReference type="ChEBI" id="CHEBI:58228"/>
    </ligand>
</feature>
<dbReference type="PROSITE" id="PS00097">
    <property type="entry name" value="CARBAMOYLTRANSFERASE"/>
    <property type="match status" value="1"/>
</dbReference>
<comment type="function">
    <text evidence="5 7">Catalyzes the condensation of carbamoyl phosphate and aspartate to form carbamoyl aspartate and inorganic phosphate, the committed step in the de novo pyrimidine nucleotide biosynthesis pathway.</text>
</comment>
<dbReference type="FunFam" id="3.40.50.1370:FF:000011">
    <property type="entry name" value="Aspartate carbamoyltransferase"/>
    <property type="match status" value="1"/>
</dbReference>
<dbReference type="InterPro" id="IPR006132">
    <property type="entry name" value="Asp/Orn_carbamoyltranf_P-bd"/>
</dbReference>
<comment type="catalytic activity">
    <reaction evidence="6 7">
        <text>carbamoyl phosphate + L-aspartate = N-carbamoyl-L-aspartate + phosphate + H(+)</text>
        <dbReference type="Rhea" id="RHEA:20013"/>
        <dbReference type="ChEBI" id="CHEBI:15378"/>
        <dbReference type="ChEBI" id="CHEBI:29991"/>
        <dbReference type="ChEBI" id="CHEBI:32814"/>
        <dbReference type="ChEBI" id="CHEBI:43474"/>
        <dbReference type="ChEBI" id="CHEBI:58228"/>
        <dbReference type="EC" id="2.1.3.2"/>
    </reaction>
</comment>
<dbReference type="GO" id="GO:0005829">
    <property type="term" value="C:cytosol"/>
    <property type="evidence" value="ECO:0007669"/>
    <property type="project" value="TreeGrafter"/>
</dbReference>
<dbReference type="Proteomes" id="UP000770161">
    <property type="component" value="Unassembled WGS sequence"/>
</dbReference>
<gene>
    <name evidence="7" type="primary">pyrB</name>
    <name evidence="10" type="ORF">KQ656_00805</name>
    <name evidence="11" type="ORF">PYH69_05795</name>
</gene>
<evidence type="ECO:0000256" key="3">
    <source>
        <dbReference type="ARBA" id="ARBA00022679"/>
    </source>
</evidence>
<evidence type="ECO:0000256" key="2">
    <source>
        <dbReference type="ARBA" id="ARBA00008896"/>
    </source>
</evidence>
<dbReference type="Pfam" id="PF02729">
    <property type="entry name" value="OTCace_N"/>
    <property type="match status" value="1"/>
</dbReference>
<evidence type="ECO:0000313" key="10">
    <source>
        <dbReference type="EMBL" id="MBU6112472.1"/>
    </source>
</evidence>
<proteinExistence type="inferred from homology"/>
<feature type="binding site" evidence="7">
    <location>
        <position position="49"/>
    </location>
    <ligand>
        <name>carbamoyl phosphate</name>
        <dbReference type="ChEBI" id="CHEBI:58228"/>
    </ligand>
</feature>
<dbReference type="EC" id="2.1.3.2" evidence="7"/>
<dbReference type="PRINTS" id="PR00101">
    <property type="entry name" value="ATCASE"/>
</dbReference>
<keyword evidence="4 7" id="KW-0665">Pyrimidine biosynthesis</keyword>
<evidence type="ECO:0000256" key="6">
    <source>
        <dbReference type="ARBA" id="ARBA00048859"/>
    </source>
</evidence>
<feature type="binding site" evidence="7">
    <location>
        <position position="77"/>
    </location>
    <ligand>
        <name>L-aspartate</name>
        <dbReference type="ChEBI" id="CHEBI:29991"/>
    </ligand>
</feature>
<dbReference type="InterPro" id="IPR036901">
    <property type="entry name" value="Asp/Orn_carbamoylTrfase_sf"/>
</dbReference>
<feature type="binding site" evidence="7">
    <location>
        <position position="129"/>
    </location>
    <ligand>
        <name>carbamoyl phosphate</name>
        <dbReference type="ChEBI" id="CHEBI:58228"/>
    </ligand>
</feature>
<feature type="binding site" evidence="7">
    <location>
        <position position="159"/>
    </location>
    <ligand>
        <name>L-aspartate</name>
        <dbReference type="ChEBI" id="CHEBI:29991"/>
    </ligand>
</feature>
<sequence length="300" mass="33954">MKNILSMADLTKDEILNIIHKAQDLKEQGISSIDRKATVANLFFENSTRTKCSFEMAERKLGLDILPFETNTSSVQKGETLYDTCKTLESIGVEALIIRHSENEYYEPLKSLNIPVINGGDGSGQHPTQSLLDIMTIYEEYGYFSGLKVLISGDIKNSRVARSNADALTKLGAEVMFSAPDQWKEQISDIPYVNIDDVINEIDVCMLLRVQNERHDKGQSYSKSEYHVGYGLTKERYEQLKDSAIVMHPAPVNRGVEIDTNLVESPKSRIFRQMENGVFVRMACIQEVLNHKEEKVKCHL</sequence>
<dbReference type="Pfam" id="PF00185">
    <property type="entry name" value="OTCace"/>
    <property type="match status" value="1"/>
</dbReference>
<dbReference type="NCBIfam" id="TIGR00670">
    <property type="entry name" value="asp_carb_tr"/>
    <property type="match status" value="1"/>
</dbReference>
<feature type="binding site" evidence="7">
    <location>
        <position position="50"/>
    </location>
    <ligand>
        <name>carbamoyl phosphate</name>
        <dbReference type="ChEBI" id="CHEBI:58228"/>
    </ligand>
</feature>
<dbReference type="Proteomes" id="UP001223261">
    <property type="component" value="Chromosome"/>
</dbReference>
<evidence type="ECO:0000313" key="11">
    <source>
        <dbReference type="EMBL" id="WHI61143.1"/>
    </source>
</evidence>
<dbReference type="PRINTS" id="PR00100">
    <property type="entry name" value="AOTCASE"/>
</dbReference>
<accession>A0AAX3W6Z3</accession>
<dbReference type="Gene3D" id="3.40.50.1370">
    <property type="entry name" value="Aspartate/ornithine carbamoyltransferase"/>
    <property type="match status" value="2"/>
</dbReference>
<reference evidence="11" key="2">
    <citation type="journal article" date="2023" name="Antibiotics">
        <title>Prevalence and Molecular Characterization of Methicillin-Resistant Staphylococci (MRS) and Mammaliicocci (MRM) in Dromedary Camels from Algeria: First Detection of SCCmec-mecC Hybrid in Methicillin-Resistant Mammaliicoccus lentus.</title>
        <authorList>
            <person name="Belhout C."/>
            <person name="Boyen F."/>
            <person name="Vereecke N."/>
            <person name="Theuns S."/>
            <person name="Taibi N."/>
            <person name="Stegger M."/>
            <person name="de la Fe-Rodriguez P.Y."/>
            <person name="Bouayad L."/>
            <person name="Elgroud R."/>
            <person name="Butaye P."/>
        </authorList>
    </citation>
    <scope>NUCLEOTIDE SEQUENCE</scope>
    <source>
        <strain evidence="11">7048</strain>
    </source>
</reference>
<dbReference type="SUPFAM" id="SSF53671">
    <property type="entry name" value="Aspartate/ornithine carbamoyltransferase"/>
    <property type="match status" value="1"/>
</dbReference>
<keyword evidence="12" id="KW-1185">Reference proteome</keyword>
<feature type="domain" description="Aspartate/ornithine carbamoyltransferase Asp/Orn-binding" evidence="8">
    <location>
        <begin position="146"/>
        <end position="285"/>
    </location>
</feature>
<dbReference type="AlphaFoldDB" id="A0AAX3W6Z3"/>
<dbReference type="RefSeq" id="WP_064204068.1">
    <property type="nucleotide sequence ID" value="NZ_CP118776.1"/>
</dbReference>
<comment type="pathway">
    <text evidence="1 7">Pyrimidine metabolism; UMP biosynthesis via de novo pathway; (S)-dihydroorotate from bicarbonate: step 2/3.</text>
</comment>
<dbReference type="GO" id="GO:0004070">
    <property type="term" value="F:aspartate carbamoyltransferase activity"/>
    <property type="evidence" value="ECO:0007669"/>
    <property type="project" value="UniProtKB-UniRule"/>
</dbReference>
<feature type="domain" description="Aspartate/ornithine carbamoyltransferase carbamoyl-P binding" evidence="9">
    <location>
        <begin position="2"/>
        <end position="139"/>
    </location>
</feature>
<dbReference type="PANTHER" id="PTHR45753">
    <property type="entry name" value="ORNITHINE CARBAMOYLTRANSFERASE, MITOCHONDRIAL"/>
    <property type="match status" value="1"/>
</dbReference>
<dbReference type="InterPro" id="IPR002082">
    <property type="entry name" value="Asp_carbamoyltransf"/>
</dbReference>
<dbReference type="InterPro" id="IPR006130">
    <property type="entry name" value="Asp/Orn_carbamoylTrfase"/>
</dbReference>
<dbReference type="EMBL" id="CP118848">
    <property type="protein sequence ID" value="WHI61143.1"/>
    <property type="molecule type" value="Genomic_DNA"/>
</dbReference>
<feature type="binding site" evidence="7">
    <location>
        <position position="126"/>
    </location>
    <ligand>
        <name>carbamoyl phosphate</name>
        <dbReference type="ChEBI" id="CHEBI:58228"/>
    </ligand>
</feature>
<dbReference type="InterPro" id="IPR006131">
    <property type="entry name" value="Asp_carbamoyltransf_Asp/Orn-bd"/>
</dbReference>
<evidence type="ECO:0000256" key="1">
    <source>
        <dbReference type="ARBA" id="ARBA00004852"/>
    </source>
</evidence>
<organism evidence="11 13">
    <name type="scientific">Mammaliicoccus lentus</name>
    <name type="common">Staphylococcus lentus</name>
    <dbReference type="NCBI Taxonomy" id="42858"/>
    <lineage>
        <taxon>Bacteria</taxon>
        <taxon>Bacillati</taxon>
        <taxon>Bacillota</taxon>
        <taxon>Bacilli</taxon>
        <taxon>Bacillales</taxon>
        <taxon>Staphylococcaceae</taxon>
        <taxon>Mammaliicoccus</taxon>
    </lineage>
</organism>
<feature type="binding site" evidence="7">
    <location>
        <position position="99"/>
    </location>
    <ligand>
        <name>carbamoyl phosphate</name>
        <dbReference type="ChEBI" id="CHEBI:58228"/>
    </ligand>
</feature>
<dbReference type="GO" id="GO:0006207">
    <property type="term" value="P:'de novo' pyrimidine nucleobase biosynthetic process"/>
    <property type="evidence" value="ECO:0007669"/>
    <property type="project" value="InterPro"/>
</dbReference>
<dbReference type="HAMAP" id="MF_00001">
    <property type="entry name" value="Asp_carb_tr"/>
    <property type="match status" value="1"/>
</dbReference>
<protein>
    <recommendedName>
        <fullName evidence="7">Aspartate carbamoyltransferase</fullName>
        <ecNumber evidence="7">2.1.3.2</ecNumber>
    </recommendedName>
    <alternativeName>
        <fullName evidence="7">Aspartate transcarbamylase</fullName>
        <shortName evidence="7">ATCase</shortName>
    </alternativeName>
</protein>
<feature type="binding site" evidence="7">
    <location>
        <position position="209"/>
    </location>
    <ligand>
        <name>L-aspartate</name>
        <dbReference type="ChEBI" id="CHEBI:29991"/>
    </ligand>
</feature>
<comment type="subunit">
    <text evidence="7">Heterododecamer (2C3:3R2) of six catalytic PyrB chains organized as two trimers (C3), and six regulatory PyrI chains organized as three dimers (R2).</text>
</comment>
<dbReference type="GO" id="GO:0044205">
    <property type="term" value="P:'de novo' UMP biosynthetic process"/>
    <property type="evidence" value="ECO:0007669"/>
    <property type="project" value="UniProtKB-UniRule"/>
</dbReference>
<evidence type="ECO:0000256" key="4">
    <source>
        <dbReference type="ARBA" id="ARBA00022975"/>
    </source>
</evidence>
<evidence type="ECO:0000313" key="13">
    <source>
        <dbReference type="Proteomes" id="UP001223261"/>
    </source>
</evidence>